<dbReference type="PANTHER" id="PTHR46580">
    <property type="entry name" value="SENSOR KINASE-RELATED"/>
    <property type="match status" value="1"/>
</dbReference>
<dbReference type="SUPFAM" id="SSF63829">
    <property type="entry name" value="Calcium-dependent phosphotriesterase"/>
    <property type="match status" value="1"/>
</dbReference>
<dbReference type="Gene3D" id="2.130.10.130">
    <property type="entry name" value="Integrin alpha, N-terminal"/>
    <property type="match status" value="1"/>
</dbReference>
<evidence type="ECO:0000313" key="3">
    <source>
        <dbReference type="Proteomes" id="UP000621898"/>
    </source>
</evidence>
<name>A0ABQ2ZI01_9GAMM</name>
<dbReference type="PANTHER" id="PTHR46580:SF2">
    <property type="entry name" value="MAM DOMAIN-CONTAINING PROTEIN"/>
    <property type="match status" value="1"/>
</dbReference>
<keyword evidence="3" id="KW-1185">Reference proteome</keyword>
<dbReference type="SUPFAM" id="SSF69318">
    <property type="entry name" value="Integrin alpha N-terminal domain"/>
    <property type="match status" value="1"/>
</dbReference>
<dbReference type="Pfam" id="PF01839">
    <property type="entry name" value="FG-GAP"/>
    <property type="match status" value="1"/>
</dbReference>
<evidence type="ECO:0008006" key="4">
    <source>
        <dbReference type="Google" id="ProtNLM"/>
    </source>
</evidence>
<sequence length="685" mass="70514">MQFPNADGLGAAGFGFAIAPNGTMYGTFGSGGGMYGLGGIYSVSPSGVFTDVHDMGLYEGSQQLPGGSRASVPFVQSVGLTSDGSVYGTTYAGGPYTDPVNGPQPQGTIFKLSPDGQFTTLHTFYGNTLSTSDGATPMGVTLGPDGNYYGFTLYGGGTNGSNGGTIFQLTPGGQEKIIYSLYGPGNNATSFLVGSDGNIYGSLLAGSQLTYNGAPLTADVLFKLTVDGNLSVIHQFASAVDGTRVSHLIQGVDGNFYGTTTGGGANGFGTVFELDQTGTFSVLHSFDNTVKQEGFSAGPLVQGTDGNLYGSTTLGSLNGLGAVYKLAPDGVFTLLQKIDGTAANGGSPSTIVQSGPRTFYGTAGGGLTTPNPSGVYKLVVPVHDDVTAVGRASVLASGPGVFSTTLITTAGATQGASLAIAAGYYPAAIGDFNGDGVTDIVWTSANNDLYIWFGSASGYTSKYAGTYPVGWSVVGAGDIDGDGKDDLLWVDNHAHEFAYWVMDGTTRTGYRIFNITPGYYPAAIGDFNGDGKSDVLWTSANNDLYMWLSTGSGFTSKYITTYPASWKVVGRGDLDGDGRDDLVWQTKDGVSWGYWLMNGASIEKIVSLSVPVQVAGYTIAATSDYNGDGVADIVWSNGSDLVLWSNLGQCSVMVVCTFSASTGPISVPAGEAIFNSGIPLSVTTQ</sequence>
<gene>
    <name evidence="2" type="ORF">GCM10008098_01040</name>
</gene>
<comment type="caution">
    <text evidence="2">The sequence shown here is derived from an EMBL/GenBank/DDBJ whole genome shotgun (WGS) entry which is preliminary data.</text>
</comment>
<dbReference type="NCBIfam" id="TIGR03803">
    <property type="entry name" value="Gloeo_Verruco"/>
    <property type="match status" value="4"/>
</dbReference>
<evidence type="ECO:0000256" key="1">
    <source>
        <dbReference type="ARBA" id="ARBA00022729"/>
    </source>
</evidence>
<dbReference type="Gene3D" id="2.40.128.340">
    <property type="match status" value="1"/>
</dbReference>
<accession>A0ABQ2ZI01</accession>
<organism evidence="2 3">
    <name type="scientific">Rhodanobacter panaciterrae</name>
    <dbReference type="NCBI Taxonomy" id="490572"/>
    <lineage>
        <taxon>Bacteria</taxon>
        <taxon>Pseudomonadati</taxon>
        <taxon>Pseudomonadota</taxon>
        <taxon>Gammaproteobacteria</taxon>
        <taxon>Lysobacterales</taxon>
        <taxon>Rhodanobacteraceae</taxon>
        <taxon>Rhodanobacter</taxon>
    </lineage>
</organism>
<dbReference type="EMBL" id="BMXT01000001">
    <property type="protein sequence ID" value="GGY14159.1"/>
    <property type="molecule type" value="Genomic_DNA"/>
</dbReference>
<keyword evidence="1" id="KW-0732">Signal</keyword>
<dbReference type="InterPro" id="IPR022519">
    <property type="entry name" value="Gloeo/Verruco_rpt"/>
</dbReference>
<dbReference type="InterPro" id="IPR013517">
    <property type="entry name" value="FG-GAP"/>
</dbReference>
<dbReference type="Pfam" id="PF13517">
    <property type="entry name" value="FG-GAP_3"/>
    <property type="match status" value="2"/>
</dbReference>
<evidence type="ECO:0000313" key="2">
    <source>
        <dbReference type="EMBL" id="GGY14159.1"/>
    </source>
</evidence>
<proteinExistence type="predicted"/>
<dbReference type="Proteomes" id="UP000621898">
    <property type="component" value="Unassembled WGS sequence"/>
</dbReference>
<dbReference type="InterPro" id="IPR028994">
    <property type="entry name" value="Integrin_alpha_N"/>
</dbReference>
<reference evidence="3" key="1">
    <citation type="journal article" date="2019" name="Int. J. Syst. Evol. Microbiol.">
        <title>The Global Catalogue of Microorganisms (GCM) 10K type strain sequencing project: providing services to taxonomists for standard genome sequencing and annotation.</title>
        <authorList>
            <consortium name="The Broad Institute Genomics Platform"/>
            <consortium name="The Broad Institute Genome Sequencing Center for Infectious Disease"/>
            <person name="Wu L."/>
            <person name="Ma J."/>
        </authorList>
    </citation>
    <scope>NUCLEOTIDE SEQUENCE [LARGE SCALE GENOMIC DNA]</scope>
    <source>
        <strain evidence="3">KCTC 22232</strain>
    </source>
</reference>
<protein>
    <recommendedName>
        <fullName evidence="4">Repeat domain-containing protein</fullName>
    </recommendedName>
</protein>